<dbReference type="GO" id="GO:0005975">
    <property type="term" value="P:carbohydrate metabolic process"/>
    <property type="evidence" value="ECO:0007669"/>
    <property type="project" value="InterPro"/>
</dbReference>
<dbReference type="GO" id="GO:0004553">
    <property type="term" value="F:hydrolase activity, hydrolyzing O-glycosyl compounds"/>
    <property type="evidence" value="ECO:0007669"/>
    <property type="project" value="InterPro"/>
</dbReference>
<dbReference type="InterPro" id="IPR032311">
    <property type="entry name" value="DUF4982"/>
</dbReference>
<dbReference type="InterPro" id="IPR006102">
    <property type="entry name" value="Ig-like_GH2"/>
</dbReference>
<comment type="similarity">
    <text evidence="1">Belongs to the glycosyl hydrolase 2 family.</text>
</comment>
<dbReference type="InterPro" id="IPR023232">
    <property type="entry name" value="Glyco_hydro_2_AS"/>
</dbReference>
<evidence type="ECO:0000259" key="5">
    <source>
        <dbReference type="Pfam" id="PF02836"/>
    </source>
</evidence>
<evidence type="ECO:0000259" key="6">
    <source>
        <dbReference type="Pfam" id="PF02837"/>
    </source>
</evidence>
<dbReference type="SUPFAM" id="SSF51445">
    <property type="entry name" value="(Trans)glycosidases"/>
    <property type="match status" value="1"/>
</dbReference>
<evidence type="ECO:0000256" key="3">
    <source>
        <dbReference type="ARBA" id="ARBA00023295"/>
    </source>
</evidence>
<dbReference type="SUPFAM" id="SSF49785">
    <property type="entry name" value="Galactose-binding domain-like"/>
    <property type="match status" value="1"/>
</dbReference>
<dbReference type="PANTHER" id="PTHR42732:SF1">
    <property type="entry name" value="BETA-MANNOSIDASE"/>
    <property type="match status" value="1"/>
</dbReference>
<keyword evidence="3" id="KW-0326">Glycosidase</keyword>
<dbReference type="InterPro" id="IPR006104">
    <property type="entry name" value="Glyco_hydro_2_N"/>
</dbReference>
<dbReference type="Gene3D" id="2.60.40.10">
    <property type="entry name" value="Immunoglobulins"/>
    <property type="match status" value="3"/>
</dbReference>
<dbReference type="Pfam" id="PF02836">
    <property type="entry name" value="Glyco_hydro_2_C"/>
    <property type="match status" value="1"/>
</dbReference>
<evidence type="ECO:0000259" key="7">
    <source>
        <dbReference type="Pfam" id="PF16355"/>
    </source>
</evidence>
<dbReference type="SUPFAM" id="SSF49303">
    <property type="entry name" value="beta-Galactosidase/glucuronidase domain"/>
    <property type="match status" value="1"/>
</dbReference>
<dbReference type="EMBL" id="DVFJ01000038">
    <property type="protein sequence ID" value="HIQ72770.1"/>
    <property type="molecule type" value="Genomic_DNA"/>
</dbReference>
<dbReference type="InterPro" id="IPR008964">
    <property type="entry name" value="Invasin/intimin_cell_adhesion"/>
</dbReference>
<dbReference type="Gene3D" id="3.20.20.80">
    <property type="entry name" value="Glycosidases"/>
    <property type="match status" value="1"/>
</dbReference>
<feature type="domain" description="Glycoside hydrolase family 2 immunoglobulin-like beta-sandwich" evidence="4">
    <location>
        <begin position="162"/>
        <end position="253"/>
    </location>
</feature>
<dbReference type="Pfam" id="PF02837">
    <property type="entry name" value="Glyco_hydro_2_N"/>
    <property type="match status" value="1"/>
</dbReference>
<comment type="caution">
    <text evidence="9">The sequence shown here is derived from an EMBL/GenBank/DDBJ whole genome shotgun (WGS) entry which is preliminary data.</text>
</comment>
<dbReference type="InterPro" id="IPR036156">
    <property type="entry name" value="Beta-gal/glucu_dom_sf"/>
</dbReference>
<organism evidence="9 10">
    <name type="scientific">Candidatus Onthenecus intestinigallinarum</name>
    <dbReference type="NCBI Taxonomy" id="2840875"/>
    <lineage>
        <taxon>Bacteria</taxon>
        <taxon>Bacillati</taxon>
        <taxon>Bacillota</taxon>
        <taxon>Clostridia</taxon>
        <taxon>Eubacteriales</taxon>
        <taxon>Candidatus Onthenecus</taxon>
    </lineage>
</organism>
<protein>
    <submittedName>
        <fullName evidence="9">DUF4982 domain-containing protein</fullName>
    </submittedName>
</protein>
<sequence length="766" mass="84452">MSKDILNLGWRFHLGDEPGADFMGWDDSAWREVTLPHDWSVEHPFDKRHASGTGYLPGGTAWYRKHFNLSEDVVGKRVRLTFGGVYKHARVYFNSHYLGQRAYGYSTFTYDVSAFARPGENVIAVRVEHDEVADSRWFTGSGIYRDVVLTITDACSFETDGIFVTTESVDADGTAHLKVRYDTLGAGGARFSLALCGETVAQAEAAGETGEAFLTVPGAALWSPDSPTLYTLIAQALSEDEMTDEVCIPVGIRTFRFDADHGFFLNGVNMKLKGVCVHHDAGCLGAAVPKAVWARRLKTLKAAGCNALRTAHNPPDTHLLDLCDELGLLVMDEAFDEWEGAKNKWWQGHNVYPPKRFGYAEDFPQWHRADLEAMICRDRNHPSIVLWSIGNEIDYPNDPYVTPLFDEVLGNNDANKPAAERRYDPRKPDASRLAVIAQELTDIVHSLDATRPVTSALSFPELSNRTGYADVLDAAGYNYKEVFYAEDHAKYPGRVIYGSENDKTPEAWYAVRDNDFICGQFLWTGVDFLGECPGWPVRISRAGLLDLAGYEKPHYAHRKALWTDAPYVRIATAPVDAEWNDAGSERFRWAAQPGEMMRVSCYTNAERVELMLNGRSLGEKVCTSADGCRVCWEVPFEAGMLRAVVPGAEDVLCTPGAASHLSLTPDADGLSADGQSVWQIEVLLTDAEGHPVSADERVTYQVVGDAQLLGVENGTPDDLTPYAAPYRNTRDGRAIAYVRAGTQPGEVAVYAHTAGGLTASVKLHQA</sequence>
<keyword evidence="2" id="KW-0378">Hydrolase</keyword>
<accession>A0A9D1CRK6</accession>
<feature type="domain" description="Glycosyl hydrolases family 2 sugar binding" evidence="6">
    <location>
        <begin position="58"/>
        <end position="150"/>
    </location>
</feature>
<dbReference type="InterPro" id="IPR017853">
    <property type="entry name" value="GH"/>
</dbReference>
<dbReference type="InterPro" id="IPR040605">
    <property type="entry name" value="Glyco_hydro2_dom5"/>
</dbReference>
<evidence type="ECO:0000256" key="2">
    <source>
        <dbReference type="ARBA" id="ARBA00022801"/>
    </source>
</evidence>
<evidence type="ECO:0000313" key="9">
    <source>
        <dbReference type="EMBL" id="HIQ72770.1"/>
    </source>
</evidence>
<name>A0A9D1CRK6_9FIRM</name>
<dbReference type="InterPro" id="IPR008979">
    <property type="entry name" value="Galactose-bd-like_sf"/>
</dbReference>
<dbReference type="PROSITE" id="PS00608">
    <property type="entry name" value="GLYCOSYL_HYDROL_F2_2"/>
    <property type="match status" value="1"/>
</dbReference>
<dbReference type="InterPro" id="IPR006103">
    <property type="entry name" value="Glyco_hydro_2_cat"/>
</dbReference>
<reference evidence="9" key="1">
    <citation type="submission" date="2020-10" db="EMBL/GenBank/DDBJ databases">
        <authorList>
            <person name="Gilroy R."/>
        </authorList>
    </citation>
    <scope>NUCLEOTIDE SEQUENCE</scope>
    <source>
        <strain evidence="9">ChiSxjej2B14-6234</strain>
    </source>
</reference>
<dbReference type="Pfam" id="PF16355">
    <property type="entry name" value="DUF4982"/>
    <property type="match status" value="1"/>
</dbReference>
<dbReference type="Gene3D" id="2.60.120.260">
    <property type="entry name" value="Galactose-binding domain-like"/>
    <property type="match status" value="1"/>
</dbReference>
<evidence type="ECO:0000259" key="4">
    <source>
        <dbReference type="Pfam" id="PF00703"/>
    </source>
</evidence>
<dbReference type="AlphaFoldDB" id="A0A9D1CRK6"/>
<evidence type="ECO:0000256" key="1">
    <source>
        <dbReference type="ARBA" id="ARBA00007401"/>
    </source>
</evidence>
<dbReference type="SUPFAM" id="SSF49373">
    <property type="entry name" value="Invasin/intimin cell-adhesion fragments"/>
    <property type="match status" value="1"/>
</dbReference>
<dbReference type="Proteomes" id="UP000886887">
    <property type="component" value="Unassembled WGS sequence"/>
</dbReference>
<feature type="domain" description="DUF4982" evidence="7">
    <location>
        <begin position="594"/>
        <end position="644"/>
    </location>
</feature>
<reference evidence="9" key="2">
    <citation type="journal article" date="2021" name="PeerJ">
        <title>Extensive microbial diversity within the chicken gut microbiome revealed by metagenomics and culture.</title>
        <authorList>
            <person name="Gilroy R."/>
            <person name="Ravi A."/>
            <person name="Getino M."/>
            <person name="Pursley I."/>
            <person name="Horton D.L."/>
            <person name="Alikhan N.F."/>
            <person name="Baker D."/>
            <person name="Gharbi K."/>
            <person name="Hall N."/>
            <person name="Watson M."/>
            <person name="Adriaenssens E.M."/>
            <person name="Foster-Nyarko E."/>
            <person name="Jarju S."/>
            <person name="Secka A."/>
            <person name="Antonio M."/>
            <person name="Oren A."/>
            <person name="Chaudhuri R.R."/>
            <person name="La Ragione R."/>
            <person name="Hildebrand F."/>
            <person name="Pallen M.J."/>
        </authorList>
    </citation>
    <scope>NUCLEOTIDE SEQUENCE</scope>
    <source>
        <strain evidence="9">ChiSxjej2B14-6234</strain>
    </source>
</reference>
<dbReference type="PRINTS" id="PR00132">
    <property type="entry name" value="GLHYDRLASE2"/>
</dbReference>
<feature type="domain" description="Glycoside hydrolase family 2" evidence="8">
    <location>
        <begin position="661"/>
        <end position="761"/>
    </location>
</feature>
<dbReference type="Pfam" id="PF00703">
    <property type="entry name" value="Glyco_hydro_2"/>
    <property type="match status" value="1"/>
</dbReference>
<gene>
    <name evidence="9" type="ORF">IAB73_11245</name>
</gene>
<evidence type="ECO:0000313" key="10">
    <source>
        <dbReference type="Proteomes" id="UP000886887"/>
    </source>
</evidence>
<dbReference type="InterPro" id="IPR006101">
    <property type="entry name" value="Glyco_hydro_2"/>
</dbReference>
<dbReference type="Pfam" id="PF18565">
    <property type="entry name" value="Glyco_hydro2_C5"/>
    <property type="match status" value="1"/>
</dbReference>
<proteinExistence type="inferred from homology"/>
<feature type="domain" description="Glycoside hydrolase family 2 catalytic" evidence="5">
    <location>
        <begin position="260"/>
        <end position="395"/>
    </location>
</feature>
<evidence type="ECO:0000259" key="8">
    <source>
        <dbReference type="Pfam" id="PF18565"/>
    </source>
</evidence>
<dbReference type="PANTHER" id="PTHR42732">
    <property type="entry name" value="BETA-GALACTOSIDASE"/>
    <property type="match status" value="1"/>
</dbReference>
<dbReference type="InterPro" id="IPR051913">
    <property type="entry name" value="GH2_Domain-Containing"/>
</dbReference>
<dbReference type="InterPro" id="IPR013783">
    <property type="entry name" value="Ig-like_fold"/>
</dbReference>